<protein>
    <recommendedName>
        <fullName evidence="10">G-protein coupled receptors family 1 profile domain-containing protein</fullName>
    </recommendedName>
</protein>
<dbReference type="AlphaFoldDB" id="A0A3N0YG39"/>
<dbReference type="Gene3D" id="1.20.1070.10">
    <property type="entry name" value="Rhodopsin 7-helix transmembrane proteins"/>
    <property type="match status" value="1"/>
</dbReference>
<dbReference type="PANTHER" id="PTHR11394:SF137">
    <property type="entry name" value="C-X-C CHEMOKINE RECEPTOR TYPE 3 ISOFORM X1-RELATED"/>
    <property type="match status" value="1"/>
</dbReference>
<dbReference type="GO" id="GO:0004930">
    <property type="term" value="F:G protein-coupled receptor activity"/>
    <property type="evidence" value="ECO:0007669"/>
    <property type="project" value="UniProtKB-KW"/>
</dbReference>
<keyword evidence="4 9" id="KW-1133">Transmembrane helix</keyword>
<evidence type="ECO:0000256" key="8">
    <source>
        <dbReference type="ARBA" id="ARBA00023224"/>
    </source>
</evidence>
<feature type="domain" description="G-protein coupled receptors family 1 profile" evidence="10">
    <location>
        <begin position="34"/>
        <end position="336"/>
    </location>
</feature>
<dbReference type="Proteomes" id="UP000281406">
    <property type="component" value="Unassembled WGS sequence"/>
</dbReference>
<proteinExistence type="predicted"/>
<dbReference type="SUPFAM" id="SSF81321">
    <property type="entry name" value="Family A G protein-coupled receptor-like"/>
    <property type="match status" value="1"/>
</dbReference>
<evidence type="ECO:0000256" key="5">
    <source>
        <dbReference type="ARBA" id="ARBA00023040"/>
    </source>
</evidence>
<keyword evidence="5" id="KW-0297">G-protein coupled receptor</keyword>
<name>A0A3N0YG39_ANAGA</name>
<dbReference type="PROSITE" id="PS50262">
    <property type="entry name" value="G_PROTEIN_RECEP_F1_2"/>
    <property type="match status" value="1"/>
</dbReference>
<evidence type="ECO:0000256" key="3">
    <source>
        <dbReference type="ARBA" id="ARBA00022692"/>
    </source>
</evidence>
<feature type="transmembrane region" description="Helical" evidence="9">
    <location>
        <begin position="124"/>
        <end position="147"/>
    </location>
</feature>
<dbReference type="OrthoDB" id="9935175at2759"/>
<dbReference type="PANTHER" id="PTHR11394">
    <property type="entry name" value="TASTE RECEPTOR TYPE 2"/>
    <property type="match status" value="1"/>
</dbReference>
<dbReference type="Pfam" id="PF00001">
    <property type="entry name" value="7tm_1"/>
    <property type="match status" value="1"/>
</dbReference>
<keyword evidence="3 9" id="KW-0812">Transmembrane</keyword>
<accession>A0A3N0YG39</accession>
<keyword evidence="6 9" id="KW-0472">Membrane</keyword>
<reference evidence="11 12" key="1">
    <citation type="submission" date="2018-10" db="EMBL/GenBank/DDBJ databases">
        <title>Genome assembly for a Yunnan-Guizhou Plateau 3E fish, Anabarilius grahami (Regan), and its evolutionary and genetic applications.</title>
        <authorList>
            <person name="Jiang W."/>
        </authorList>
    </citation>
    <scope>NUCLEOTIDE SEQUENCE [LARGE SCALE GENOMIC DNA]</scope>
    <source>
        <strain evidence="11">AG-KIZ</strain>
        <tissue evidence="11">Muscle</tissue>
    </source>
</reference>
<evidence type="ECO:0000256" key="1">
    <source>
        <dbReference type="ARBA" id="ARBA00004141"/>
    </source>
</evidence>
<comment type="caution">
    <text evidence="11">The sequence shown here is derived from an EMBL/GenBank/DDBJ whole genome shotgun (WGS) entry which is preliminary data.</text>
</comment>
<dbReference type="EMBL" id="RJVU01042601">
    <property type="protein sequence ID" value="ROL45216.1"/>
    <property type="molecule type" value="Genomic_DNA"/>
</dbReference>
<evidence type="ECO:0000256" key="4">
    <source>
        <dbReference type="ARBA" id="ARBA00022989"/>
    </source>
</evidence>
<organism evidence="11 12">
    <name type="scientific">Anabarilius grahami</name>
    <name type="common">Kanglang fish</name>
    <name type="synonym">Barilius grahami</name>
    <dbReference type="NCBI Taxonomy" id="495550"/>
    <lineage>
        <taxon>Eukaryota</taxon>
        <taxon>Metazoa</taxon>
        <taxon>Chordata</taxon>
        <taxon>Craniata</taxon>
        <taxon>Vertebrata</taxon>
        <taxon>Euteleostomi</taxon>
        <taxon>Actinopterygii</taxon>
        <taxon>Neopterygii</taxon>
        <taxon>Teleostei</taxon>
        <taxon>Ostariophysi</taxon>
        <taxon>Cypriniformes</taxon>
        <taxon>Xenocyprididae</taxon>
        <taxon>Xenocypridinae</taxon>
        <taxon>Xenocypridinae incertae sedis</taxon>
        <taxon>Anabarilius</taxon>
    </lineage>
</organism>
<evidence type="ECO:0000259" key="10">
    <source>
        <dbReference type="PROSITE" id="PS50262"/>
    </source>
</evidence>
<sequence length="358" mass="39592">MAPQRKPSSVSQSIASSPFYFALYVILVLLGNVGNTTVIGVVGESLLREPGVVRSSDVILVNMAFSNLMVSLVRNTVVMVSDLGVEVRQNYHMEGRLVGWITVNEWIDVEIFLSRDMCHLMMGIWVWLRSANVWSTFFLSAFHFQTLRRVAPPVINLHGPRGLPRSLILGFGLIWSVNLIYAIPAFIFSKNGDENSTETLMLVSSTTRPLMGCIWDFPSAYSGLAFATSSMVIHESIPICLMNITNLGSLLTLYAHGHTRNTGNKSQEAPVVTRIPAERRAAKVILALNVLFISSWGTNVISVNYFNYNRGSSTEFLLIIARFANMSFIALSPIVLAVGHRKLRAFIKSILSHLSPSG</sequence>
<feature type="transmembrane region" description="Helical" evidence="9">
    <location>
        <begin position="284"/>
        <end position="306"/>
    </location>
</feature>
<feature type="transmembrane region" description="Helical" evidence="9">
    <location>
        <begin position="63"/>
        <end position="85"/>
    </location>
</feature>
<feature type="transmembrane region" description="Helical" evidence="9">
    <location>
        <begin position="167"/>
        <end position="188"/>
    </location>
</feature>
<evidence type="ECO:0000256" key="6">
    <source>
        <dbReference type="ARBA" id="ARBA00023136"/>
    </source>
</evidence>
<dbReference type="GO" id="GO:0016020">
    <property type="term" value="C:membrane"/>
    <property type="evidence" value="ECO:0007669"/>
    <property type="project" value="UniProtKB-SubCell"/>
</dbReference>
<evidence type="ECO:0000256" key="7">
    <source>
        <dbReference type="ARBA" id="ARBA00023170"/>
    </source>
</evidence>
<keyword evidence="12" id="KW-1185">Reference proteome</keyword>
<comment type="subcellular location">
    <subcellularLocation>
        <location evidence="1">Membrane</location>
        <topology evidence="1">Multi-pass membrane protein</topology>
    </subcellularLocation>
</comment>
<evidence type="ECO:0000313" key="11">
    <source>
        <dbReference type="EMBL" id="ROL45216.1"/>
    </source>
</evidence>
<keyword evidence="7" id="KW-0675">Receptor</keyword>
<evidence type="ECO:0000256" key="9">
    <source>
        <dbReference type="SAM" id="Phobius"/>
    </source>
</evidence>
<evidence type="ECO:0000313" key="12">
    <source>
        <dbReference type="Proteomes" id="UP000281406"/>
    </source>
</evidence>
<feature type="transmembrane region" description="Helical" evidence="9">
    <location>
        <begin position="318"/>
        <end position="339"/>
    </location>
</feature>
<dbReference type="InterPro" id="IPR017452">
    <property type="entry name" value="GPCR_Rhodpsn_7TM"/>
</dbReference>
<keyword evidence="2" id="KW-0716">Sensory transduction</keyword>
<gene>
    <name evidence="11" type="ORF">DPX16_1642</name>
</gene>
<feature type="transmembrane region" description="Helical" evidence="9">
    <location>
        <begin position="21"/>
        <end position="43"/>
    </location>
</feature>
<evidence type="ECO:0000256" key="2">
    <source>
        <dbReference type="ARBA" id="ARBA00022606"/>
    </source>
</evidence>
<dbReference type="InterPro" id="IPR000276">
    <property type="entry name" value="GPCR_Rhodpsn"/>
</dbReference>
<keyword evidence="8" id="KW-0807">Transducer</keyword>